<name>A0ABU3T8H3_9MICO</name>
<feature type="compositionally biased region" description="Basic and acidic residues" evidence="1">
    <location>
        <begin position="45"/>
        <end position="56"/>
    </location>
</feature>
<evidence type="ECO:0000256" key="1">
    <source>
        <dbReference type="SAM" id="MobiDB-lite"/>
    </source>
</evidence>
<feature type="region of interest" description="Disordered" evidence="1">
    <location>
        <begin position="45"/>
        <end position="73"/>
    </location>
</feature>
<proteinExistence type="predicted"/>
<evidence type="ECO:0000313" key="3">
    <source>
        <dbReference type="Proteomes" id="UP001263371"/>
    </source>
</evidence>
<keyword evidence="3" id="KW-1185">Reference proteome</keyword>
<sequence>MILPSNFNDVVNATLADRTMNAHQKAYLIGSMFLPVDAMFEVLDGHHPGTRGKEHLPPPPAGEFGVWEAAGDD</sequence>
<comment type="caution">
    <text evidence="2">The sequence shown here is derived from an EMBL/GenBank/DDBJ whole genome shotgun (WGS) entry which is preliminary data.</text>
</comment>
<dbReference type="EMBL" id="JAWDIS010000002">
    <property type="protein sequence ID" value="MDU0367667.1"/>
    <property type="molecule type" value="Genomic_DNA"/>
</dbReference>
<evidence type="ECO:0000313" key="2">
    <source>
        <dbReference type="EMBL" id="MDU0367667.1"/>
    </source>
</evidence>
<organism evidence="2 3">
    <name type="scientific">Microbacterium galbum</name>
    <dbReference type="NCBI Taxonomy" id="3075994"/>
    <lineage>
        <taxon>Bacteria</taxon>
        <taxon>Bacillati</taxon>
        <taxon>Actinomycetota</taxon>
        <taxon>Actinomycetes</taxon>
        <taxon>Micrococcales</taxon>
        <taxon>Microbacteriaceae</taxon>
        <taxon>Microbacterium</taxon>
    </lineage>
</organism>
<reference evidence="2 3" key="1">
    <citation type="submission" date="2023-09" db="EMBL/GenBank/DDBJ databases">
        <title>Microbacterium fusihabitans sp. nov., Microbacterium phycihabitans sp. nov., and Microbacterium cervinum sp. nov., isolated from dried seaweeds of beach.</title>
        <authorList>
            <person name="Lee S.D."/>
        </authorList>
    </citation>
    <scope>NUCLEOTIDE SEQUENCE [LARGE SCALE GENOMIC DNA]</scope>
    <source>
        <strain evidence="2 3">KSW4-17</strain>
    </source>
</reference>
<accession>A0ABU3T8H3</accession>
<dbReference type="Proteomes" id="UP001263371">
    <property type="component" value="Unassembled WGS sequence"/>
</dbReference>
<gene>
    <name evidence="2" type="ORF">RWH45_10600</name>
</gene>
<protein>
    <submittedName>
        <fullName evidence="2">Uncharacterized protein</fullName>
    </submittedName>
</protein>
<dbReference type="RefSeq" id="WP_315994866.1">
    <property type="nucleotide sequence ID" value="NZ_JAWDIS010000002.1"/>
</dbReference>